<keyword evidence="2" id="KW-1185">Reference proteome</keyword>
<dbReference type="AlphaFoldDB" id="A0A401G398"/>
<comment type="caution">
    <text evidence="1">The sequence shown here is derived from an EMBL/GenBank/DDBJ whole genome shotgun (WGS) entry which is preliminary data.</text>
</comment>
<evidence type="ECO:0000313" key="2">
    <source>
        <dbReference type="Proteomes" id="UP000288096"/>
    </source>
</evidence>
<proteinExistence type="predicted"/>
<organism evidence="1 2">
    <name type="scientific">Desulfonema ishimotonii</name>
    <dbReference type="NCBI Taxonomy" id="45657"/>
    <lineage>
        <taxon>Bacteria</taxon>
        <taxon>Pseudomonadati</taxon>
        <taxon>Thermodesulfobacteriota</taxon>
        <taxon>Desulfobacteria</taxon>
        <taxon>Desulfobacterales</taxon>
        <taxon>Desulfococcaceae</taxon>
        <taxon>Desulfonema</taxon>
    </lineage>
</organism>
<evidence type="ECO:0000313" key="1">
    <source>
        <dbReference type="EMBL" id="GBC63694.1"/>
    </source>
</evidence>
<reference evidence="2" key="2">
    <citation type="submission" date="2019-01" db="EMBL/GenBank/DDBJ databases">
        <title>Genome sequence of Desulfonema ishimotonii strain Tokyo 01.</title>
        <authorList>
            <person name="Fukui M."/>
        </authorList>
    </citation>
    <scope>NUCLEOTIDE SEQUENCE [LARGE SCALE GENOMIC DNA]</scope>
    <source>
        <strain evidence="2">Tokyo 01</strain>
    </source>
</reference>
<dbReference type="Proteomes" id="UP000288096">
    <property type="component" value="Unassembled WGS sequence"/>
</dbReference>
<reference evidence="2" key="1">
    <citation type="submission" date="2017-11" db="EMBL/GenBank/DDBJ databases">
        <authorList>
            <person name="Watanabe M."/>
            <person name="Kojima H."/>
        </authorList>
    </citation>
    <scope>NUCLEOTIDE SEQUENCE [LARGE SCALE GENOMIC DNA]</scope>
    <source>
        <strain evidence="2">Tokyo 01</strain>
    </source>
</reference>
<dbReference type="OrthoDB" id="4742419at2"/>
<protein>
    <submittedName>
        <fullName evidence="1">Uncharacterized protein</fullName>
    </submittedName>
</protein>
<dbReference type="EMBL" id="BEXT01000001">
    <property type="protein sequence ID" value="GBC63694.1"/>
    <property type="molecule type" value="Genomic_DNA"/>
</dbReference>
<sequence length="150" mass="17446">MAKKTLAYQLFRVGKLPRTVRTAIEPERIRILEEGIRVIITCRNFRNSTQFFSWKKRSFSGAIAVTSERLVAYAFSQRILNLPFRHLCFRKMEAGKKENNCFYIRINAAHINEKMSGILEYCFITPDAGNLDNVITNVFNFPPRSPLPER</sequence>
<dbReference type="RefSeq" id="WP_124330738.1">
    <property type="nucleotide sequence ID" value="NZ_BEXT01000001.1"/>
</dbReference>
<gene>
    <name evidence="1" type="ORF">DENIS_4692</name>
</gene>
<name>A0A401G398_9BACT</name>
<accession>A0A401G398</accession>